<evidence type="ECO:0000256" key="4">
    <source>
        <dbReference type="ARBA" id="ARBA00022842"/>
    </source>
</evidence>
<dbReference type="GO" id="GO:0008934">
    <property type="term" value="F:inositol monophosphate 1-phosphatase activity"/>
    <property type="evidence" value="ECO:0007669"/>
    <property type="project" value="TreeGrafter"/>
</dbReference>
<organism evidence="6 7">
    <name type="scientific">Paenirhodobacter enshiensis</name>
    <dbReference type="NCBI Taxonomy" id="1105367"/>
    <lineage>
        <taxon>Bacteria</taxon>
        <taxon>Pseudomonadati</taxon>
        <taxon>Pseudomonadota</taxon>
        <taxon>Alphaproteobacteria</taxon>
        <taxon>Rhodobacterales</taxon>
        <taxon>Rhodobacter group</taxon>
        <taxon>Paenirhodobacter</taxon>
    </lineage>
</organism>
<dbReference type="GO" id="GO:0007165">
    <property type="term" value="P:signal transduction"/>
    <property type="evidence" value="ECO:0007669"/>
    <property type="project" value="TreeGrafter"/>
</dbReference>
<comment type="cofactor">
    <cofactor evidence="5">
        <name>Mg(2+)</name>
        <dbReference type="ChEBI" id="CHEBI:18420"/>
    </cofactor>
</comment>
<dbReference type="AlphaFoldDB" id="A0A086Y428"/>
<dbReference type="EMBL" id="JFZB01000005">
    <property type="protein sequence ID" value="KFI29028.1"/>
    <property type="molecule type" value="Genomic_DNA"/>
</dbReference>
<dbReference type="CDD" id="cd01638">
    <property type="entry name" value="CysQ"/>
    <property type="match status" value="1"/>
</dbReference>
<evidence type="ECO:0000256" key="2">
    <source>
        <dbReference type="ARBA" id="ARBA00022723"/>
    </source>
</evidence>
<feature type="binding site" evidence="5">
    <location>
        <position position="208"/>
    </location>
    <ligand>
        <name>Mg(2+)</name>
        <dbReference type="ChEBI" id="CHEBI:18420"/>
        <label>1</label>
        <note>catalytic</note>
    </ligand>
</feature>
<dbReference type="PROSITE" id="PS00629">
    <property type="entry name" value="IMP_1"/>
    <property type="match status" value="1"/>
</dbReference>
<reference evidence="6 7" key="1">
    <citation type="submission" date="2014-03" db="EMBL/GenBank/DDBJ databases">
        <title>Genome of Paenirhodobacter enshiensis DW2-9.</title>
        <authorList>
            <person name="Wang D."/>
            <person name="Wang G."/>
        </authorList>
    </citation>
    <scope>NUCLEOTIDE SEQUENCE [LARGE SCALE GENOMIC DNA]</scope>
    <source>
        <strain evidence="6 7">DW2-9</strain>
    </source>
</reference>
<evidence type="ECO:0000313" key="7">
    <source>
        <dbReference type="Proteomes" id="UP000028824"/>
    </source>
</evidence>
<dbReference type="GO" id="GO:0046872">
    <property type="term" value="F:metal ion binding"/>
    <property type="evidence" value="ECO:0007669"/>
    <property type="project" value="UniProtKB-KW"/>
</dbReference>
<proteinExistence type="inferred from homology"/>
<dbReference type="PRINTS" id="PR00377">
    <property type="entry name" value="IMPHPHTASES"/>
</dbReference>
<dbReference type="InterPro" id="IPR000760">
    <property type="entry name" value="Inositol_monophosphatase-like"/>
</dbReference>
<evidence type="ECO:0000256" key="1">
    <source>
        <dbReference type="ARBA" id="ARBA00009759"/>
    </source>
</evidence>
<dbReference type="STRING" id="1105367.CG50_12625"/>
<keyword evidence="2 5" id="KW-0479">Metal-binding</keyword>
<dbReference type="Pfam" id="PF00459">
    <property type="entry name" value="Inositol_P"/>
    <property type="match status" value="1"/>
</dbReference>
<keyword evidence="7" id="KW-1185">Reference proteome</keyword>
<comment type="similarity">
    <text evidence="1">Belongs to the inositol monophosphatase superfamily.</text>
</comment>
<dbReference type="GO" id="GO:0046854">
    <property type="term" value="P:phosphatidylinositol phosphate biosynthetic process"/>
    <property type="evidence" value="ECO:0007669"/>
    <property type="project" value="InterPro"/>
</dbReference>
<protein>
    <submittedName>
        <fullName evidence="6">Inositol monophosphatase</fullName>
    </submittedName>
</protein>
<feature type="binding site" evidence="5">
    <location>
        <position position="87"/>
    </location>
    <ligand>
        <name>Mg(2+)</name>
        <dbReference type="ChEBI" id="CHEBI:18420"/>
        <label>1</label>
        <note>catalytic</note>
    </ligand>
</feature>
<dbReference type="PROSITE" id="PS00630">
    <property type="entry name" value="IMP_2"/>
    <property type="match status" value="1"/>
</dbReference>
<accession>A0A086Y428</accession>
<evidence type="ECO:0000256" key="3">
    <source>
        <dbReference type="ARBA" id="ARBA00022801"/>
    </source>
</evidence>
<evidence type="ECO:0000313" key="6">
    <source>
        <dbReference type="EMBL" id="KFI29028.1"/>
    </source>
</evidence>
<keyword evidence="4 5" id="KW-0460">Magnesium</keyword>
<sequence length="265" mass="28348">MHDDEADLALLLEVAAAAGPLALSYWKHAPDAWEKDAGAGPVSEADLAVNALMEERLRAARPDYGWLSEESADDPARLGRERVFIVDPIDGTRAFLNEEGGFAHAIAVAERGRIVAAVVSLPVMELVYSATAEGPALRNGTEIRVSDTVRADGCRVLTSKLSTDPVQWRGPVPVFRHELRSSLAWRLCLVAEGRFDATLSLRPAWEWDTAAASLIATRAGALATDRCGVALQFNGPSAQSNGVVVAPPVLHAEFIARLRPGPGLD</sequence>
<dbReference type="InterPro" id="IPR020550">
    <property type="entry name" value="Inositol_monophosphatase_CS"/>
</dbReference>
<dbReference type="InterPro" id="IPR020583">
    <property type="entry name" value="Inositol_monoP_metal-BS"/>
</dbReference>
<evidence type="ECO:0000256" key="5">
    <source>
        <dbReference type="PIRSR" id="PIRSR600760-2"/>
    </source>
</evidence>
<dbReference type="Gene3D" id="3.40.190.80">
    <property type="match status" value="1"/>
</dbReference>
<comment type="caution">
    <text evidence="6">The sequence shown here is derived from an EMBL/GenBank/DDBJ whole genome shotgun (WGS) entry which is preliminary data.</text>
</comment>
<feature type="binding site" evidence="5">
    <location>
        <position position="90"/>
    </location>
    <ligand>
        <name>Mg(2+)</name>
        <dbReference type="ChEBI" id="CHEBI:18420"/>
        <label>2</label>
    </ligand>
</feature>
<feature type="binding site" evidence="5">
    <location>
        <position position="69"/>
    </location>
    <ligand>
        <name>Mg(2+)</name>
        <dbReference type="ChEBI" id="CHEBI:18420"/>
        <label>1</label>
        <note>catalytic</note>
    </ligand>
</feature>
<dbReference type="PANTHER" id="PTHR20854">
    <property type="entry name" value="INOSITOL MONOPHOSPHATASE"/>
    <property type="match status" value="1"/>
</dbReference>
<dbReference type="SUPFAM" id="SSF56655">
    <property type="entry name" value="Carbohydrate phosphatase"/>
    <property type="match status" value="1"/>
</dbReference>
<dbReference type="eggNOG" id="COG0483">
    <property type="taxonomic scope" value="Bacteria"/>
</dbReference>
<dbReference type="GO" id="GO:0006020">
    <property type="term" value="P:inositol metabolic process"/>
    <property type="evidence" value="ECO:0007669"/>
    <property type="project" value="TreeGrafter"/>
</dbReference>
<name>A0A086Y428_9RHOB</name>
<dbReference type="OrthoDB" id="9785695at2"/>
<dbReference type="Proteomes" id="UP000028824">
    <property type="component" value="Unassembled WGS sequence"/>
</dbReference>
<gene>
    <name evidence="6" type="ORF">CG50_12625</name>
</gene>
<dbReference type="Gene3D" id="3.30.540.10">
    <property type="entry name" value="Fructose-1,6-Bisphosphatase, subunit A, domain 1"/>
    <property type="match status" value="1"/>
</dbReference>
<keyword evidence="3" id="KW-0378">Hydrolase</keyword>
<dbReference type="PANTHER" id="PTHR20854:SF4">
    <property type="entry name" value="INOSITOL-1-MONOPHOSPHATASE-RELATED"/>
    <property type="match status" value="1"/>
</dbReference>
<feature type="binding site" evidence="5">
    <location>
        <position position="89"/>
    </location>
    <ligand>
        <name>Mg(2+)</name>
        <dbReference type="ChEBI" id="CHEBI:18420"/>
        <label>1</label>
        <note>catalytic</note>
    </ligand>
</feature>